<evidence type="ECO:0000313" key="2">
    <source>
        <dbReference type="EMBL" id="GAA0391980.1"/>
    </source>
</evidence>
<dbReference type="EMBL" id="BAAAEJ010000007">
    <property type="protein sequence ID" value="GAA0391980.1"/>
    <property type="molecule type" value="Genomic_DNA"/>
</dbReference>
<evidence type="ECO:0000256" key="1">
    <source>
        <dbReference type="SAM" id="MobiDB-lite"/>
    </source>
</evidence>
<evidence type="ECO:0000313" key="3">
    <source>
        <dbReference type="Proteomes" id="UP001500791"/>
    </source>
</evidence>
<dbReference type="Proteomes" id="UP001500791">
    <property type="component" value="Unassembled WGS sequence"/>
</dbReference>
<accession>A0ABN0YDK6</accession>
<feature type="region of interest" description="Disordered" evidence="1">
    <location>
        <begin position="52"/>
        <end position="73"/>
    </location>
</feature>
<name>A0ABN0YDK6_9CAUL</name>
<reference evidence="2 3" key="1">
    <citation type="journal article" date="2019" name="Int. J. Syst. Evol. Microbiol.">
        <title>The Global Catalogue of Microorganisms (GCM) 10K type strain sequencing project: providing services to taxonomists for standard genome sequencing and annotation.</title>
        <authorList>
            <consortium name="The Broad Institute Genomics Platform"/>
            <consortium name="The Broad Institute Genome Sequencing Center for Infectious Disease"/>
            <person name="Wu L."/>
            <person name="Ma J."/>
        </authorList>
    </citation>
    <scope>NUCLEOTIDE SEQUENCE [LARGE SCALE GENOMIC DNA]</scope>
    <source>
        <strain evidence="2 3">JCM 13476</strain>
    </source>
</reference>
<dbReference type="RefSeq" id="WP_243862836.1">
    <property type="nucleotide sequence ID" value="NZ_BAAAEJ010000007.1"/>
</dbReference>
<protein>
    <submittedName>
        <fullName evidence="2">Uncharacterized protein</fullName>
    </submittedName>
</protein>
<organism evidence="2 3">
    <name type="scientific">Brevundimonas terrae</name>
    <dbReference type="NCBI Taxonomy" id="363631"/>
    <lineage>
        <taxon>Bacteria</taxon>
        <taxon>Pseudomonadati</taxon>
        <taxon>Pseudomonadota</taxon>
        <taxon>Alphaproteobacteria</taxon>
        <taxon>Caulobacterales</taxon>
        <taxon>Caulobacteraceae</taxon>
        <taxon>Brevundimonas</taxon>
    </lineage>
</organism>
<gene>
    <name evidence="2" type="ORF">GCM10009093_18210</name>
</gene>
<proteinExistence type="predicted"/>
<comment type="caution">
    <text evidence="2">The sequence shown here is derived from an EMBL/GenBank/DDBJ whole genome shotgun (WGS) entry which is preliminary data.</text>
</comment>
<keyword evidence="3" id="KW-1185">Reference proteome</keyword>
<sequence length="73" mass="7806">MSGILMDMSDHDINGSPAVDANDEAKQLAAEAAPEASDLKKQRALRLAAALRTNLHRRKMPGAASRPAPKDQN</sequence>